<name>A0ABS9GXF6_9BACL</name>
<accession>A0ABS9GXF6</accession>
<proteinExistence type="predicted"/>
<dbReference type="Pfam" id="PF00583">
    <property type="entry name" value="Acetyltransf_1"/>
    <property type="match status" value="1"/>
</dbReference>
<dbReference type="InterPro" id="IPR016181">
    <property type="entry name" value="Acyl_CoA_acyltransferase"/>
</dbReference>
<dbReference type="Proteomes" id="UP001649381">
    <property type="component" value="Unassembled WGS sequence"/>
</dbReference>
<feature type="domain" description="N-acetyltransferase" evidence="1">
    <location>
        <begin position="1"/>
        <end position="146"/>
    </location>
</feature>
<dbReference type="InterPro" id="IPR000182">
    <property type="entry name" value="GNAT_dom"/>
</dbReference>
<dbReference type="CDD" id="cd04301">
    <property type="entry name" value="NAT_SF"/>
    <property type="match status" value="1"/>
</dbReference>
<keyword evidence="3" id="KW-1185">Reference proteome</keyword>
<sequence length="146" mass="16946">MNITNITGIPDEKTMNEMLLLHERVFGYGADELRNELEKKHNIHIAIAYDEASLVGYKIGYERKSHHFYSWLGGVDPNHRNKGIGQTLLMEQHDWCMKNGYETIRTHTKNSFRSMLILNLKNGFDVIGTFTDRKGEPKIILEKILK</sequence>
<dbReference type="EMBL" id="JAKIJS010000001">
    <property type="protein sequence ID" value="MCF6136304.1"/>
    <property type="molecule type" value="Genomic_DNA"/>
</dbReference>
<dbReference type="RefSeq" id="WP_236330762.1">
    <property type="nucleotide sequence ID" value="NZ_JAKIJS010000001.1"/>
</dbReference>
<protein>
    <submittedName>
        <fullName evidence="2">GNAT family N-acetyltransferase</fullName>
    </submittedName>
</protein>
<evidence type="ECO:0000313" key="2">
    <source>
        <dbReference type="EMBL" id="MCF6136304.1"/>
    </source>
</evidence>
<comment type="caution">
    <text evidence="2">The sequence shown here is derived from an EMBL/GenBank/DDBJ whole genome shotgun (WGS) entry which is preliminary data.</text>
</comment>
<reference evidence="2 3" key="1">
    <citation type="submission" date="2022-01" db="EMBL/GenBank/DDBJ databases">
        <title>Alkalihalobacillus sp. EGI L200015, a novel bacterium isolated from a salt lake sediment.</title>
        <authorList>
            <person name="Gao L."/>
            <person name="Fang B.-Z."/>
            <person name="Li W.-J."/>
        </authorList>
    </citation>
    <scope>NUCLEOTIDE SEQUENCE [LARGE SCALE GENOMIC DNA]</scope>
    <source>
        <strain evidence="2 3">KCTC 12718</strain>
    </source>
</reference>
<evidence type="ECO:0000313" key="3">
    <source>
        <dbReference type="Proteomes" id="UP001649381"/>
    </source>
</evidence>
<dbReference type="SUPFAM" id="SSF55729">
    <property type="entry name" value="Acyl-CoA N-acyltransferases (Nat)"/>
    <property type="match status" value="1"/>
</dbReference>
<organism evidence="2 3">
    <name type="scientific">Pseudalkalibacillus berkeleyi</name>
    <dbReference type="NCBI Taxonomy" id="1069813"/>
    <lineage>
        <taxon>Bacteria</taxon>
        <taxon>Bacillati</taxon>
        <taxon>Bacillota</taxon>
        <taxon>Bacilli</taxon>
        <taxon>Bacillales</taxon>
        <taxon>Fictibacillaceae</taxon>
        <taxon>Pseudalkalibacillus</taxon>
    </lineage>
</organism>
<gene>
    <name evidence="2" type="ORF">L2716_01095</name>
</gene>
<dbReference type="PROSITE" id="PS51186">
    <property type="entry name" value="GNAT"/>
    <property type="match status" value="1"/>
</dbReference>
<dbReference type="Gene3D" id="3.40.630.30">
    <property type="match status" value="1"/>
</dbReference>
<evidence type="ECO:0000259" key="1">
    <source>
        <dbReference type="PROSITE" id="PS51186"/>
    </source>
</evidence>